<comment type="caution">
    <text evidence="2">The sequence shown here is derived from an EMBL/GenBank/DDBJ whole genome shotgun (WGS) entry which is preliminary data.</text>
</comment>
<dbReference type="EMBL" id="MUGW01000081">
    <property type="protein sequence ID" value="OXA83426.1"/>
    <property type="molecule type" value="Genomic_DNA"/>
</dbReference>
<keyword evidence="1" id="KW-0812">Transmembrane</keyword>
<protein>
    <submittedName>
        <fullName evidence="2">Uncharacterized protein</fullName>
    </submittedName>
</protein>
<sequence>MIKRKLVKKILLIISIIFGLFVFIFPMGLNDFIWVTNNITLESNNIRKNIPDVLDDLEYVNEWLKNSKTPENYKVLYSLNENKITRFNKDSYQNIFLKFNNDEIGTIAGQDIHIDNFNYKLLSNKNDALENLNISIVPTRDPYINISYTYDYSEVNFFKKTYDKWFFILNSNYKKDEVSSIANNLKTIIEREE</sequence>
<dbReference type="RefSeq" id="WP_089052040.1">
    <property type="nucleotide sequence ID" value="NZ_FXTV01000025.1"/>
</dbReference>
<evidence type="ECO:0000313" key="3">
    <source>
        <dbReference type="Proteomes" id="UP000198345"/>
    </source>
</evidence>
<evidence type="ECO:0000256" key="1">
    <source>
        <dbReference type="SAM" id="Phobius"/>
    </source>
</evidence>
<gene>
    <name evidence="2" type="ORF">B0A66_22270</name>
</gene>
<proteinExistence type="predicted"/>
<dbReference type="Proteomes" id="UP000198345">
    <property type="component" value="Unassembled WGS sequence"/>
</dbReference>
<dbReference type="AlphaFoldDB" id="A0A226GPU8"/>
<accession>A0A226GPU8</accession>
<name>A0A226GPU8_9FLAO</name>
<keyword evidence="1" id="KW-0472">Membrane</keyword>
<dbReference type="OrthoDB" id="9927153at2"/>
<keyword evidence="3" id="KW-1185">Reference proteome</keyword>
<organism evidence="2 3">
    <name type="scientific">Flavobacterium hercynium</name>
    <dbReference type="NCBI Taxonomy" id="387094"/>
    <lineage>
        <taxon>Bacteria</taxon>
        <taxon>Pseudomonadati</taxon>
        <taxon>Bacteroidota</taxon>
        <taxon>Flavobacteriia</taxon>
        <taxon>Flavobacteriales</taxon>
        <taxon>Flavobacteriaceae</taxon>
        <taxon>Flavobacterium</taxon>
    </lineage>
</organism>
<feature type="transmembrane region" description="Helical" evidence="1">
    <location>
        <begin position="12"/>
        <end position="35"/>
    </location>
</feature>
<evidence type="ECO:0000313" key="2">
    <source>
        <dbReference type="EMBL" id="OXA83426.1"/>
    </source>
</evidence>
<keyword evidence="1" id="KW-1133">Transmembrane helix</keyword>
<reference evidence="2 3" key="1">
    <citation type="submission" date="2016-11" db="EMBL/GenBank/DDBJ databases">
        <title>Whole genomes of Flavobacteriaceae.</title>
        <authorList>
            <person name="Stine C."/>
            <person name="Li C."/>
            <person name="Tadesse D."/>
        </authorList>
    </citation>
    <scope>NUCLEOTIDE SEQUENCE [LARGE SCALE GENOMIC DNA]</scope>
    <source>
        <strain evidence="2 3">DSM 18292</strain>
    </source>
</reference>